<dbReference type="SUPFAM" id="SSF109854">
    <property type="entry name" value="DinB/YfiT-like putative metalloenzymes"/>
    <property type="match status" value="1"/>
</dbReference>
<accession>A0ABQ2DE83</accession>
<comment type="caution">
    <text evidence="1">The sequence shown here is derived from an EMBL/GenBank/DDBJ whole genome shotgun (WGS) entry which is preliminary data.</text>
</comment>
<dbReference type="GeneID" id="303303399"/>
<evidence type="ECO:0000313" key="1">
    <source>
        <dbReference type="EMBL" id="GGJ53504.1"/>
    </source>
</evidence>
<dbReference type="InterPro" id="IPR034660">
    <property type="entry name" value="DinB/YfiT-like"/>
</dbReference>
<reference evidence="2" key="1">
    <citation type="journal article" date="2019" name="Int. J. Syst. Evol. Microbiol.">
        <title>The Global Catalogue of Microorganisms (GCM) 10K type strain sequencing project: providing services to taxonomists for standard genome sequencing and annotation.</title>
        <authorList>
            <consortium name="The Broad Institute Genomics Platform"/>
            <consortium name="The Broad Institute Genome Sequencing Center for Infectious Disease"/>
            <person name="Wu L."/>
            <person name="Ma J."/>
        </authorList>
    </citation>
    <scope>NUCLEOTIDE SEQUENCE [LARGE SCALE GENOMIC DNA]</scope>
    <source>
        <strain evidence="2">CGMCC 1.3685</strain>
    </source>
</reference>
<keyword evidence="2" id="KW-1185">Reference proteome</keyword>
<dbReference type="GO" id="GO:0032259">
    <property type="term" value="P:methylation"/>
    <property type="evidence" value="ECO:0007669"/>
    <property type="project" value="UniProtKB-KW"/>
</dbReference>
<evidence type="ECO:0000313" key="2">
    <source>
        <dbReference type="Proteomes" id="UP000606115"/>
    </source>
</evidence>
<organism evidence="1 2">
    <name type="scientific">Glutamicibacter ardleyensis</name>
    <dbReference type="NCBI Taxonomy" id="225894"/>
    <lineage>
        <taxon>Bacteria</taxon>
        <taxon>Bacillati</taxon>
        <taxon>Actinomycetota</taxon>
        <taxon>Actinomycetes</taxon>
        <taxon>Micrococcales</taxon>
        <taxon>Micrococcaceae</taxon>
        <taxon>Glutamicibacter</taxon>
    </lineage>
</organism>
<sequence length="173" mass="19791">MTEIIPDGKNWTFVLESICTQCHHDVREVSPAQVIEQLPQFVDRYLLALHRPQAKVRTDPARWSDQEYVVHVADMLVTMTERLKLMTNQDDPTFPDWDQDQAAEKGHYNDLDTDTAATRLRASASLYIQNLAAIDPTAYGRQGLRSNGAAFTVATLNQYAWHDVLHHMWDLQA</sequence>
<name>A0ABQ2DE83_9MICC</name>
<dbReference type="EMBL" id="BMKX01000002">
    <property type="protein sequence ID" value="GGJ53504.1"/>
    <property type="molecule type" value="Genomic_DNA"/>
</dbReference>
<dbReference type="Proteomes" id="UP000606115">
    <property type="component" value="Unassembled WGS sequence"/>
</dbReference>
<protein>
    <submittedName>
        <fullName evidence="1">Methyltransferase type 12</fullName>
    </submittedName>
</protein>
<dbReference type="Gene3D" id="1.20.120.450">
    <property type="entry name" value="dinb family like domain"/>
    <property type="match status" value="1"/>
</dbReference>
<keyword evidence="1" id="KW-0808">Transferase</keyword>
<dbReference type="GO" id="GO:0008168">
    <property type="term" value="F:methyltransferase activity"/>
    <property type="evidence" value="ECO:0007669"/>
    <property type="project" value="UniProtKB-KW"/>
</dbReference>
<dbReference type="RefSeq" id="WP_188684193.1">
    <property type="nucleotide sequence ID" value="NZ_BMKX01000002.1"/>
</dbReference>
<keyword evidence="1" id="KW-0489">Methyltransferase</keyword>
<gene>
    <name evidence="1" type="ORF">GCM10007173_10050</name>
</gene>
<proteinExistence type="predicted"/>